<dbReference type="AlphaFoldDB" id="A0A2P2J2Y6"/>
<evidence type="ECO:0000313" key="2">
    <source>
        <dbReference type="EMBL" id="MBW87820.1"/>
    </source>
</evidence>
<feature type="compositionally biased region" description="Low complexity" evidence="1">
    <location>
        <begin position="20"/>
        <end position="31"/>
    </location>
</feature>
<accession>A0A2P2J2Y6</accession>
<reference evidence="2" key="1">
    <citation type="submission" date="2018-02" db="EMBL/GenBank/DDBJ databases">
        <title>Rhizophora mucronata_Transcriptome.</title>
        <authorList>
            <person name="Meera S.P."/>
            <person name="Sreeshan A."/>
            <person name="Augustine A."/>
        </authorList>
    </citation>
    <scope>NUCLEOTIDE SEQUENCE</scope>
    <source>
        <tissue evidence="2">Leaf</tissue>
    </source>
</reference>
<evidence type="ECO:0000256" key="1">
    <source>
        <dbReference type="SAM" id="MobiDB-lite"/>
    </source>
</evidence>
<dbReference type="EMBL" id="GGEC01007337">
    <property type="protein sequence ID" value="MBW87820.1"/>
    <property type="molecule type" value="Transcribed_RNA"/>
</dbReference>
<feature type="region of interest" description="Disordered" evidence="1">
    <location>
        <begin position="19"/>
        <end position="39"/>
    </location>
</feature>
<name>A0A2P2J2Y6_RHIMU</name>
<proteinExistence type="predicted"/>
<sequence length="39" mass="4377">MLMFDRSIDVTRLPSQPIWSHGLGEHGSSSHLRSKPVNC</sequence>
<protein>
    <submittedName>
        <fullName evidence="2">Uncharacterized protein</fullName>
    </submittedName>
</protein>
<organism evidence="2">
    <name type="scientific">Rhizophora mucronata</name>
    <name type="common">Asiatic mangrove</name>
    <dbReference type="NCBI Taxonomy" id="61149"/>
    <lineage>
        <taxon>Eukaryota</taxon>
        <taxon>Viridiplantae</taxon>
        <taxon>Streptophyta</taxon>
        <taxon>Embryophyta</taxon>
        <taxon>Tracheophyta</taxon>
        <taxon>Spermatophyta</taxon>
        <taxon>Magnoliopsida</taxon>
        <taxon>eudicotyledons</taxon>
        <taxon>Gunneridae</taxon>
        <taxon>Pentapetalae</taxon>
        <taxon>rosids</taxon>
        <taxon>fabids</taxon>
        <taxon>Malpighiales</taxon>
        <taxon>Rhizophoraceae</taxon>
        <taxon>Rhizophora</taxon>
    </lineage>
</organism>